<feature type="region of interest" description="Disordered" evidence="1">
    <location>
        <begin position="106"/>
        <end position="139"/>
    </location>
</feature>
<reference evidence="2 3" key="1">
    <citation type="journal article" date="2010" name="Nature">
        <title>The Ectocarpus genome and the independent evolution of multicellularity in brown algae.</title>
        <authorList>
            <person name="Cock J.M."/>
            <person name="Sterck L."/>
            <person name="Rouze P."/>
            <person name="Scornet D."/>
            <person name="Allen A.E."/>
            <person name="Amoutzias G."/>
            <person name="Anthouard V."/>
            <person name="Artiguenave F."/>
            <person name="Aury J.M."/>
            <person name="Badger J.H."/>
            <person name="Beszteri B."/>
            <person name="Billiau K."/>
            <person name="Bonnet E."/>
            <person name="Bothwell J.H."/>
            <person name="Bowler C."/>
            <person name="Boyen C."/>
            <person name="Brownlee C."/>
            <person name="Carrano C.J."/>
            <person name="Charrier B."/>
            <person name="Cho G.Y."/>
            <person name="Coelho S.M."/>
            <person name="Collen J."/>
            <person name="Corre E."/>
            <person name="Da Silva C."/>
            <person name="Delage L."/>
            <person name="Delaroque N."/>
            <person name="Dittami S.M."/>
            <person name="Doulbeau S."/>
            <person name="Elias M."/>
            <person name="Farnham G."/>
            <person name="Gachon C.M."/>
            <person name="Gschloessl B."/>
            <person name="Heesch S."/>
            <person name="Jabbari K."/>
            <person name="Jubin C."/>
            <person name="Kawai H."/>
            <person name="Kimura K."/>
            <person name="Kloareg B."/>
            <person name="Kupper F.C."/>
            <person name="Lang D."/>
            <person name="Le Bail A."/>
            <person name="Leblanc C."/>
            <person name="Lerouge P."/>
            <person name="Lohr M."/>
            <person name="Lopez P.J."/>
            <person name="Martens C."/>
            <person name="Maumus F."/>
            <person name="Michel G."/>
            <person name="Miranda-Saavedra D."/>
            <person name="Morales J."/>
            <person name="Moreau H."/>
            <person name="Motomura T."/>
            <person name="Nagasato C."/>
            <person name="Napoli C.A."/>
            <person name="Nelson D.R."/>
            <person name="Nyvall-Collen P."/>
            <person name="Peters A.F."/>
            <person name="Pommier C."/>
            <person name="Potin P."/>
            <person name="Poulain J."/>
            <person name="Quesneville H."/>
            <person name="Read B."/>
            <person name="Rensing S.A."/>
            <person name="Ritter A."/>
            <person name="Rousvoal S."/>
            <person name="Samanta M."/>
            <person name="Samson G."/>
            <person name="Schroeder D.C."/>
            <person name="Segurens B."/>
            <person name="Strittmatter M."/>
            <person name="Tonon T."/>
            <person name="Tregear J.W."/>
            <person name="Valentin K."/>
            <person name="von Dassow P."/>
            <person name="Yamagishi T."/>
            <person name="Van de Peer Y."/>
            <person name="Wincker P."/>
        </authorList>
    </citation>
    <scope>NUCLEOTIDE SEQUENCE [LARGE SCALE GENOMIC DNA]</scope>
    <source>
        <strain evidence="3">Ec32 / CCAP1310/4</strain>
    </source>
</reference>
<dbReference type="Proteomes" id="UP000002630">
    <property type="component" value="Unassembled WGS sequence"/>
</dbReference>
<gene>
    <name evidence="2" type="ORF">Esi_0598_0003</name>
</gene>
<dbReference type="AlphaFoldDB" id="D7G506"/>
<name>D7G506_ECTSI</name>
<protein>
    <submittedName>
        <fullName evidence="2">Uncharacterized protein</fullName>
    </submittedName>
</protein>
<accession>D7G506</accession>
<evidence type="ECO:0000313" key="2">
    <source>
        <dbReference type="EMBL" id="CBJ33769.1"/>
    </source>
</evidence>
<proteinExistence type="predicted"/>
<sequence length="139" mass="15524">MVTSIPRRFKCSRCAKCKYQSKGTFYCRVNQLHLVAPGWEDADQTATWDPPRGFLKWLRNAGPVVGCETDQDVLDLSLRNPLFLDSFPWYRSAGWSPEMYDLPIFTENRSTPGNEAVGEGSGSDSDDGRGQSGVKGDVR</sequence>
<evidence type="ECO:0000256" key="1">
    <source>
        <dbReference type="SAM" id="MobiDB-lite"/>
    </source>
</evidence>
<evidence type="ECO:0000313" key="3">
    <source>
        <dbReference type="Proteomes" id="UP000002630"/>
    </source>
</evidence>
<organism evidence="2 3">
    <name type="scientific">Ectocarpus siliculosus</name>
    <name type="common">Brown alga</name>
    <name type="synonym">Conferva siliculosa</name>
    <dbReference type="NCBI Taxonomy" id="2880"/>
    <lineage>
        <taxon>Eukaryota</taxon>
        <taxon>Sar</taxon>
        <taxon>Stramenopiles</taxon>
        <taxon>Ochrophyta</taxon>
        <taxon>PX clade</taxon>
        <taxon>Phaeophyceae</taxon>
        <taxon>Ectocarpales</taxon>
        <taxon>Ectocarpaceae</taxon>
        <taxon>Ectocarpus</taxon>
    </lineage>
</organism>
<keyword evidence="3" id="KW-1185">Reference proteome</keyword>
<dbReference type="EMBL" id="FN649760">
    <property type="protein sequence ID" value="CBJ33769.1"/>
    <property type="molecule type" value="Genomic_DNA"/>
</dbReference>
<dbReference type="InParanoid" id="D7G506"/>